<dbReference type="Pfam" id="PF06305">
    <property type="entry name" value="LapA_dom"/>
    <property type="match status" value="1"/>
</dbReference>
<evidence type="ECO:0000256" key="2">
    <source>
        <dbReference type="ARBA" id="ARBA00022692"/>
    </source>
</evidence>
<dbReference type="Proteomes" id="UP000185478">
    <property type="component" value="Chromosome"/>
</dbReference>
<evidence type="ECO:0000256" key="1">
    <source>
        <dbReference type="ARBA" id="ARBA00022475"/>
    </source>
</evidence>
<sequence length="137" mass="14635">MGNMNNNPEHPDFGEPEDHLPDTRPATDHGPVEPVVPAPTDDAAPAPQDQKKPKVKGSVAGGTWVALILGLLLLIALLVFILQNQNSVELTMFAWSFSVPVGVGFLLAAIAGALIMALVGGVRMLELRRQVKRAKKL</sequence>
<name>A0A1L7CGN0_9CORY</name>
<organism evidence="8 9">
    <name type="scientific">Corynebacterium aquilae DSM 44791</name>
    <dbReference type="NCBI Taxonomy" id="1431546"/>
    <lineage>
        <taxon>Bacteria</taxon>
        <taxon>Bacillati</taxon>
        <taxon>Actinomycetota</taxon>
        <taxon>Actinomycetes</taxon>
        <taxon>Mycobacteriales</taxon>
        <taxon>Corynebacteriaceae</taxon>
        <taxon>Corynebacterium</taxon>
    </lineage>
</organism>
<evidence type="ECO:0000256" key="3">
    <source>
        <dbReference type="ARBA" id="ARBA00022989"/>
    </source>
</evidence>
<reference evidence="8 9" key="1">
    <citation type="submission" date="2014-08" db="EMBL/GenBank/DDBJ databases">
        <title>Complete genome sequence of Corynebacterium aquilae S-613T(T) (=DSM 44791(T)), isolated from the choana of a healthy golden eagle.</title>
        <authorList>
            <person name="Ruckert C."/>
            <person name="Albersmeier A."/>
            <person name="Winkler A."/>
            <person name="Kalinowski J."/>
        </authorList>
    </citation>
    <scope>NUCLEOTIDE SEQUENCE [LARGE SCALE GENOMIC DNA]</scope>
    <source>
        <strain evidence="8 9">S-613</strain>
    </source>
</reference>
<dbReference type="RefSeq" id="WP_075726624.1">
    <property type="nucleotide sequence ID" value="NZ_CP009245.1"/>
</dbReference>
<evidence type="ECO:0000256" key="5">
    <source>
        <dbReference type="SAM" id="MobiDB-lite"/>
    </source>
</evidence>
<dbReference type="STRING" id="1431546.CAQU_07830"/>
<keyword evidence="1" id="KW-1003">Cell membrane</keyword>
<accession>A0A1L7CGN0</accession>
<proteinExistence type="predicted"/>
<evidence type="ECO:0000313" key="8">
    <source>
        <dbReference type="EMBL" id="APT84996.1"/>
    </source>
</evidence>
<protein>
    <recommendedName>
        <fullName evidence="7">Lipopolysaccharide assembly protein A domain-containing protein</fullName>
    </recommendedName>
</protein>
<dbReference type="KEGG" id="caqu:CAQU_07830"/>
<keyword evidence="3 6" id="KW-1133">Transmembrane helix</keyword>
<feature type="compositionally biased region" description="Basic and acidic residues" evidence="5">
    <location>
        <begin position="9"/>
        <end position="31"/>
    </location>
</feature>
<keyword evidence="4 6" id="KW-0472">Membrane</keyword>
<dbReference type="EMBL" id="CP009245">
    <property type="protein sequence ID" value="APT84996.1"/>
    <property type="molecule type" value="Genomic_DNA"/>
</dbReference>
<evidence type="ECO:0000256" key="6">
    <source>
        <dbReference type="SAM" id="Phobius"/>
    </source>
</evidence>
<dbReference type="InterPro" id="IPR010445">
    <property type="entry name" value="LapA_dom"/>
</dbReference>
<dbReference type="AlphaFoldDB" id="A0A1L7CGN0"/>
<dbReference type="OrthoDB" id="4427099at2"/>
<evidence type="ECO:0000259" key="7">
    <source>
        <dbReference type="Pfam" id="PF06305"/>
    </source>
</evidence>
<feature type="domain" description="Lipopolysaccharide assembly protein A" evidence="7">
    <location>
        <begin position="83"/>
        <end position="136"/>
    </location>
</feature>
<gene>
    <name evidence="8" type="ORF">CAQU_07830</name>
</gene>
<feature type="transmembrane region" description="Helical" evidence="6">
    <location>
        <begin position="102"/>
        <end position="125"/>
    </location>
</feature>
<feature type="compositionally biased region" description="Low complexity" evidence="5">
    <location>
        <begin position="32"/>
        <end position="48"/>
    </location>
</feature>
<dbReference type="GO" id="GO:0005886">
    <property type="term" value="C:plasma membrane"/>
    <property type="evidence" value="ECO:0007669"/>
    <property type="project" value="InterPro"/>
</dbReference>
<keyword evidence="2 6" id="KW-0812">Transmembrane</keyword>
<feature type="region of interest" description="Disordered" evidence="5">
    <location>
        <begin position="1"/>
        <end position="57"/>
    </location>
</feature>
<keyword evidence="9" id="KW-1185">Reference proteome</keyword>
<evidence type="ECO:0000313" key="9">
    <source>
        <dbReference type="Proteomes" id="UP000185478"/>
    </source>
</evidence>
<feature type="transmembrane region" description="Helical" evidence="6">
    <location>
        <begin position="59"/>
        <end position="82"/>
    </location>
</feature>
<evidence type="ECO:0000256" key="4">
    <source>
        <dbReference type="ARBA" id="ARBA00023136"/>
    </source>
</evidence>